<reference evidence="1" key="1">
    <citation type="journal article" date="2021" name="bioRxiv">
        <title>Unraveling nitrogen, sulfur and carbon metabolic pathways and microbial community transcriptional responses to substrate deprivation and toxicity stresses in a bioreactor mimicking anoxic brackish coastal sediment conditions.</title>
        <authorList>
            <person name="Martins P.D."/>
            <person name="Echeveste M.J."/>
            <person name="Arshad A."/>
            <person name="Kurth J."/>
            <person name="Ouboter H."/>
            <person name="Jetten M.S.M."/>
            <person name="Welte C.U."/>
        </authorList>
    </citation>
    <scope>NUCLEOTIDE SEQUENCE</scope>
    <source>
        <strain evidence="1">MAG_39</strain>
    </source>
</reference>
<evidence type="ECO:0000313" key="1">
    <source>
        <dbReference type="EMBL" id="MBZ0157122.1"/>
    </source>
</evidence>
<organism evidence="1 2">
    <name type="scientific">Candidatus Nitrobium versatile</name>
    <dbReference type="NCBI Taxonomy" id="2884831"/>
    <lineage>
        <taxon>Bacteria</taxon>
        <taxon>Pseudomonadati</taxon>
        <taxon>Nitrospirota</taxon>
        <taxon>Nitrospiria</taxon>
        <taxon>Nitrospirales</taxon>
        <taxon>Nitrospiraceae</taxon>
        <taxon>Candidatus Nitrobium</taxon>
    </lineage>
</organism>
<gene>
    <name evidence="1" type="ORF">K8I29_13030</name>
</gene>
<sequence>MPFLGSVLFFLFLLLFIPAASSYAGLLDGVLRAIGVAPAPHQDAPYRDVPQEEDTIASGLKEALSVGVEKAVASVSKEDGYFGNEAIKIPLPEKLRTVASAMGRFGLQEEVDDVVLGMNRAAENAAPHAKAIFMEGIKRMTLDDARKILQGGNTAATDFFRKKMSEDLYKAFKPVVTSSMEEVGLVRSYKNMMKRYMSLPFVRQQSLDLDHYVTQQALEGLFFMIGEEEKKIRTDPAARVTDLLKKLFGN</sequence>
<dbReference type="EMBL" id="JAIOIV010000105">
    <property type="protein sequence ID" value="MBZ0157122.1"/>
    <property type="molecule type" value="Genomic_DNA"/>
</dbReference>
<dbReference type="Proteomes" id="UP000705867">
    <property type="component" value="Unassembled WGS sequence"/>
</dbReference>
<comment type="caution">
    <text evidence="1">The sequence shown here is derived from an EMBL/GenBank/DDBJ whole genome shotgun (WGS) entry which is preliminary data.</text>
</comment>
<protein>
    <submittedName>
        <fullName evidence="1">DUF4197 domain-containing protein</fullName>
    </submittedName>
</protein>
<reference evidence="1" key="2">
    <citation type="submission" date="2021-08" db="EMBL/GenBank/DDBJ databases">
        <authorList>
            <person name="Dalcin Martins P."/>
        </authorList>
    </citation>
    <scope>NUCLEOTIDE SEQUENCE</scope>
    <source>
        <strain evidence="1">MAG_39</strain>
    </source>
</reference>
<proteinExistence type="predicted"/>
<dbReference type="Pfam" id="PF13852">
    <property type="entry name" value="DUF4197"/>
    <property type="match status" value="1"/>
</dbReference>
<dbReference type="InterPro" id="IPR025245">
    <property type="entry name" value="DUF4197"/>
</dbReference>
<evidence type="ECO:0000313" key="2">
    <source>
        <dbReference type="Proteomes" id="UP000705867"/>
    </source>
</evidence>
<name>A0A953J9N6_9BACT</name>
<dbReference type="AlphaFoldDB" id="A0A953J9N6"/>
<accession>A0A953J9N6</accession>